<evidence type="ECO:0000313" key="1">
    <source>
        <dbReference type="EMBL" id="MBX72632.1"/>
    </source>
</evidence>
<dbReference type="EMBL" id="GGEC01092148">
    <property type="protein sequence ID" value="MBX72632.1"/>
    <property type="molecule type" value="Transcribed_RNA"/>
</dbReference>
<accession>A0A2P2R059</accession>
<name>A0A2P2R059_RHIMU</name>
<organism evidence="1">
    <name type="scientific">Rhizophora mucronata</name>
    <name type="common">Asiatic mangrove</name>
    <dbReference type="NCBI Taxonomy" id="61149"/>
    <lineage>
        <taxon>Eukaryota</taxon>
        <taxon>Viridiplantae</taxon>
        <taxon>Streptophyta</taxon>
        <taxon>Embryophyta</taxon>
        <taxon>Tracheophyta</taxon>
        <taxon>Spermatophyta</taxon>
        <taxon>Magnoliopsida</taxon>
        <taxon>eudicotyledons</taxon>
        <taxon>Gunneridae</taxon>
        <taxon>Pentapetalae</taxon>
        <taxon>rosids</taxon>
        <taxon>fabids</taxon>
        <taxon>Malpighiales</taxon>
        <taxon>Rhizophoraceae</taxon>
        <taxon>Rhizophora</taxon>
    </lineage>
</organism>
<reference evidence="1" key="1">
    <citation type="submission" date="2018-02" db="EMBL/GenBank/DDBJ databases">
        <title>Rhizophora mucronata_Transcriptome.</title>
        <authorList>
            <person name="Meera S.P."/>
            <person name="Sreeshan A."/>
            <person name="Augustine A."/>
        </authorList>
    </citation>
    <scope>NUCLEOTIDE SEQUENCE</scope>
    <source>
        <tissue evidence="1">Leaf</tissue>
    </source>
</reference>
<sequence length="38" mass="4359">MRQNIRRSPISIVSSFPHEDVSLLEKNRKCVCAGVERC</sequence>
<protein>
    <submittedName>
        <fullName evidence="1">Uncharacterized protein</fullName>
    </submittedName>
</protein>
<proteinExistence type="predicted"/>
<dbReference type="AlphaFoldDB" id="A0A2P2R059"/>